<dbReference type="RefSeq" id="WP_149735911.1">
    <property type="nucleotide sequence ID" value="NZ_FQZD01000038.1"/>
</dbReference>
<keyword evidence="2" id="KW-1185">Reference proteome</keyword>
<sequence>MCKYDSHHFWEGALAQKRDLWQSNVGSLDSADAAVFINTTILDYGRNRLDNNWACYSDIKSLLGFVQYVYLPLAFYYVIHQNEEELLIPMCSTKELVEQIRQSGSAHAAVMERTLDTLSLLWELDDESCLTELRRFCIGHNEYWKRTGVILHIGIYADTYEIARDIMTISEFPEVVEEDIGLTGEQLLTMCRHFYEDALMRRNFVKILNNRIGCLI</sequence>
<evidence type="ECO:0000313" key="1">
    <source>
        <dbReference type="EMBL" id="SHJ77836.1"/>
    </source>
</evidence>
<dbReference type="AlphaFoldDB" id="A0A1M6M332"/>
<reference evidence="1 2" key="1">
    <citation type="submission" date="2016-11" db="EMBL/GenBank/DDBJ databases">
        <authorList>
            <person name="Varghese N."/>
            <person name="Submissions S."/>
        </authorList>
    </citation>
    <scope>NUCLEOTIDE SEQUENCE [LARGE SCALE GENOMIC DNA]</scope>
    <source>
        <strain evidence="1 2">DSM 15287</strain>
    </source>
</reference>
<accession>A0A1M6M332</accession>
<proteinExistence type="predicted"/>
<organism evidence="1 2">
    <name type="scientific">Propionispora hippei DSM 15287</name>
    <dbReference type="NCBI Taxonomy" id="1123003"/>
    <lineage>
        <taxon>Bacteria</taxon>
        <taxon>Bacillati</taxon>
        <taxon>Bacillota</taxon>
        <taxon>Negativicutes</taxon>
        <taxon>Selenomonadales</taxon>
        <taxon>Sporomusaceae</taxon>
        <taxon>Propionispora</taxon>
    </lineage>
</organism>
<name>A0A1M6M332_9FIRM</name>
<dbReference type="EMBL" id="FQZD01000038">
    <property type="protein sequence ID" value="SHJ77836.1"/>
    <property type="molecule type" value="Genomic_DNA"/>
</dbReference>
<protein>
    <submittedName>
        <fullName evidence="1">Uncharacterized protein</fullName>
    </submittedName>
</protein>
<dbReference type="Proteomes" id="UP000322917">
    <property type="component" value="Unassembled WGS sequence"/>
</dbReference>
<dbReference type="OrthoDB" id="1677987at2"/>
<gene>
    <name evidence="1" type="ORF">SAMN02745170_03295</name>
</gene>
<evidence type="ECO:0000313" key="2">
    <source>
        <dbReference type="Proteomes" id="UP000322917"/>
    </source>
</evidence>